<dbReference type="PANTHER" id="PTHR11452">
    <property type="entry name" value="ALPHA-GALACTOSIDASE/ALPHA-N-ACETYLGALACTOSAMINIDASE"/>
    <property type="match status" value="1"/>
</dbReference>
<dbReference type="SUPFAM" id="SSF51445">
    <property type="entry name" value="(Trans)glycosidases"/>
    <property type="match status" value="1"/>
</dbReference>
<comment type="catalytic activity">
    <reaction evidence="1 12">
        <text>Hydrolysis of terminal, non-reducing alpha-D-galactose residues in alpha-D-galactosides, including galactose oligosaccharides, galactomannans and galactolipids.</text>
        <dbReference type="EC" id="3.2.1.22"/>
    </reaction>
</comment>
<dbReference type="Pfam" id="PF17801">
    <property type="entry name" value="Melibiase_C"/>
    <property type="match status" value="1"/>
</dbReference>
<dbReference type="PROSITE" id="PS00512">
    <property type="entry name" value="ALPHA_GALACTOSIDASE"/>
    <property type="match status" value="1"/>
</dbReference>
<dbReference type="InterPro" id="IPR006215">
    <property type="entry name" value="Glyco_hydro_melibiase"/>
</dbReference>
<dbReference type="OrthoDB" id="5795902at2759"/>
<comment type="similarity">
    <text evidence="4 12">Belongs to the glycosyl hydrolase 27 family.</text>
</comment>
<evidence type="ECO:0000256" key="5">
    <source>
        <dbReference type="ARBA" id="ARBA00012755"/>
    </source>
</evidence>
<keyword evidence="8 12" id="KW-0378">Hydrolase</keyword>
<dbReference type="GO" id="GO:0005576">
    <property type="term" value="C:extracellular region"/>
    <property type="evidence" value="ECO:0007669"/>
    <property type="project" value="UniProtKB-SubCell"/>
</dbReference>
<evidence type="ECO:0000256" key="6">
    <source>
        <dbReference type="ARBA" id="ARBA00022525"/>
    </source>
</evidence>
<comment type="subcellular location">
    <subcellularLocation>
        <location evidence="3">Secreted</location>
    </subcellularLocation>
</comment>
<keyword evidence="10" id="KW-0325">Glycoprotein</keyword>
<feature type="domain" description="Alpha galactosidase C-terminal" evidence="14">
    <location>
        <begin position="353"/>
        <end position="421"/>
    </location>
</feature>
<keyword evidence="9 12" id="KW-1015">Disulfide bond</keyword>
<feature type="signal peptide" evidence="13">
    <location>
        <begin position="1"/>
        <end position="21"/>
    </location>
</feature>
<evidence type="ECO:0000256" key="10">
    <source>
        <dbReference type="ARBA" id="ARBA00023180"/>
    </source>
</evidence>
<accession>A0A9P4TU39</accession>
<dbReference type="InterPro" id="IPR013780">
    <property type="entry name" value="Glyco_hydro_b"/>
</dbReference>
<dbReference type="Proteomes" id="UP000800235">
    <property type="component" value="Unassembled WGS sequence"/>
</dbReference>
<dbReference type="EC" id="3.2.1.22" evidence="5 12"/>
<evidence type="ECO:0000256" key="8">
    <source>
        <dbReference type="ARBA" id="ARBA00022801"/>
    </source>
</evidence>
<evidence type="ECO:0000256" key="1">
    <source>
        <dbReference type="ARBA" id="ARBA00001255"/>
    </source>
</evidence>
<evidence type="ECO:0000256" key="4">
    <source>
        <dbReference type="ARBA" id="ARBA00009743"/>
    </source>
</evidence>
<evidence type="ECO:0000256" key="11">
    <source>
        <dbReference type="ARBA" id="ARBA00023295"/>
    </source>
</evidence>
<evidence type="ECO:0000256" key="3">
    <source>
        <dbReference type="ARBA" id="ARBA00004613"/>
    </source>
</evidence>
<dbReference type="PANTHER" id="PTHR11452:SF75">
    <property type="entry name" value="ALPHA-GALACTOSIDASE MEL1"/>
    <property type="match status" value="1"/>
</dbReference>
<evidence type="ECO:0000256" key="2">
    <source>
        <dbReference type="ARBA" id="ARBA00003969"/>
    </source>
</evidence>
<dbReference type="AlphaFoldDB" id="A0A9P4TU39"/>
<dbReference type="Gene3D" id="2.60.40.1180">
    <property type="entry name" value="Golgi alpha-mannosidase II"/>
    <property type="match status" value="1"/>
</dbReference>
<reference evidence="15" key="1">
    <citation type="journal article" date="2020" name="Stud. Mycol.">
        <title>101 Dothideomycetes genomes: a test case for predicting lifestyles and emergence of pathogens.</title>
        <authorList>
            <person name="Haridas S."/>
            <person name="Albert R."/>
            <person name="Binder M."/>
            <person name="Bloem J."/>
            <person name="Labutti K."/>
            <person name="Salamov A."/>
            <person name="Andreopoulos B."/>
            <person name="Baker S."/>
            <person name="Barry K."/>
            <person name="Bills G."/>
            <person name="Bluhm B."/>
            <person name="Cannon C."/>
            <person name="Castanera R."/>
            <person name="Culley D."/>
            <person name="Daum C."/>
            <person name="Ezra D."/>
            <person name="Gonzalez J."/>
            <person name="Henrissat B."/>
            <person name="Kuo A."/>
            <person name="Liang C."/>
            <person name="Lipzen A."/>
            <person name="Lutzoni F."/>
            <person name="Magnuson J."/>
            <person name="Mondo S."/>
            <person name="Nolan M."/>
            <person name="Ohm R."/>
            <person name="Pangilinan J."/>
            <person name="Park H.-J."/>
            <person name="Ramirez L."/>
            <person name="Alfaro M."/>
            <person name="Sun H."/>
            <person name="Tritt A."/>
            <person name="Yoshinaga Y."/>
            <person name="Zwiers L.-H."/>
            <person name="Turgeon B."/>
            <person name="Goodwin S."/>
            <person name="Spatafora J."/>
            <person name="Crous P."/>
            <person name="Grigoriev I."/>
        </authorList>
    </citation>
    <scope>NUCLEOTIDE SEQUENCE</scope>
    <source>
        <strain evidence="15">CBS 130266</strain>
    </source>
</reference>
<name>A0A9P4TU39_9PEZI</name>
<organism evidence="15 16">
    <name type="scientific">Tothia fuscella</name>
    <dbReference type="NCBI Taxonomy" id="1048955"/>
    <lineage>
        <taxon>Eukaryota</taxon>
        <taxon>Fungi</taxon>
        <taxon>Dikarya</taxon>
        <taxon>Ascomycota</taxon>
        <taxon>Pezizomycotina</taxon>
        <taxon>Dothideomycetes</taxon>
        <taxon>Pleosporomycetidae</taxon>
        <taxon>Venturiales</taxon>
        <taxon>Cylindrosympodiaceae</taxon>
        <taxon>Tothia</taxon>
    </lineage>
</organism>
<feature type="chain" id="PRO_5040260233" description="Alpha-galactosidase" evidence="13">
    <location>
        <begin position="22"/>
        <end position="504"/>
    </location>
</feature>
<gene>
    <name evidence="15" type="ORF">EJ08DRAFT_520951</name>
</gene>
<dbReference type="EMBL" id="MU007101">
    <property type="protein sequence ID" value="KAF2421141.1"/>
    <property type="molecule type" value="Genomic_DNA"/>
</dbReference>
<dbReference type="Gene3D" id="3.20.20.70">
    <property type="entry name" value="Aldolase class I"/>
    <property type="match status" value="1"/>
</dbReference>
<keyword evidence="7 13" id="KW-0732">Signal</keyword>
<sequence>MMLKRLRCLIVNAALSVQIAAYMTPEGNVVIPGASSYNGLGLVPQMGWDNWNSFGCNVNESLLLQTAKAMADYGLRDLGYNYVVLDDCWSQGRNSSGYLVENPIKFPNGMKHVADQIHALGMKFGMYSSAGILTCGRYPGSLGYEQKDADVFASWGVDYLKYDNCFNMGQSGTPKISFDRYNVMSQALNKTGRPIWYSMCNWGDDNPFDWAYSIANSYRMSGDIYDSFNRPDSRCPCDEAIGCQWPGFHCSVMNILNKMAAIQARTMSGGFADMDMLEVGNGGQDDNEYVTHFSLWALMSSPLLIGTNVLTLTPANLAIYSNPAVIALNQDPSAGGGIRKWRYSVEDKDEFGQGEISLWTRQMQNGDTVIALINGGNSTRTMNATAKDIFLDQATAGTFMPAAELKETWDVYDLWANRLSTTEAAALINGTAPTITSASNSTTRYNATAMSFEKGLQNNATALFGTRVGTLAPSGTWTAQIPRHSTGLYRLRKAGSGLRKRDEL</sequence>
<dbReference type="InterPro" id="IPR000111">
    <property type="entry name" value="Glyco_hydro_27/36_CS"/>
</dbReference>
<evidence type="ECO:0000313" key="15">
    <source>
        <dbReference type="EMBL" id="KAF2421141.1"/>
    </source>
</evidence>
<dbReference type="Pfam" id="PF16499">
    <property type="entry name" value="Melibiase_2"/>
    <property type="match status" value="1"/>
</dbReference>
<evidence type="ECO:0000256" key="9">
    <source>
        <dbReference type="ARBA" id="ARBA00023157"/>
    </source>
</evidence>
<comment type="function">
    <text evidence="2">Hydrolyzes a variety of simple alpha-D-galactoside as well as more complex molecules such as oligosaccharides and polysaccharides.</text>
</comment>
<dbReference type="InterPro" id="IPR002241">
    <property type="entry name" value="Glyco_hydro_27"/>
</dbReference>
<dbReference type="FunFam" id="3.20.20.70:FF:000202">
    <property type="entry name" value="Alpha-galactosidase"/>
    <property type="match status" value="1"/>
</dbReference>
<dbReference type="SUPFAM" id="SSF51011">
    <property type="entry name" value="Glycosyl hydrolase domain"/>
    <property type="match status" value="1"/>
</dbReference>
<protein>
    <recommendedName>
        <fullName evidence="5 12">Alpha-galactosidase</fullName>
        <ecNumber evidence="5 12">3.2.1.22</ecNumber>
    </recommendedName>
    <alternativeName>
        <fullName evidence="12">Melibiase</fullName>
    </alternativeName>
</protein>
<keyword evidence="11 12" id="KW-0326">Glycosidase</keyword>
<dbReference type="InterPro" id="IPR017853">
    <property type="entry name" value="GH"/>
</dbReference>
<evidence type="ECO:0000256" key="7">
    <source>
        <dbReference type="ARBA" id="ARBA00022729"/>
    </source>
</evidence>
<dbReference type="GO" id="GO:0005995">
    <property type="term" value="P:melibiose catabolic process"/>
    <property type="evidence" value="ECO:0007669"/>
    <property type="project" value="UniProtKB-ARBA"/>
</dbReference>
<keyword evidence="16" id="KW-1185">Reference proteome</keyword>
<evidence type="ECO:0000256" key="13">
    <source>
        <dbReference type="SAM" id="SignalP"/>
    </source>
</evidence>
<dbReference type="CDD" id="cd14792">
    <property type="entry name" value="GH27"/>
    <property type="match status" value="1"/>
</dbReference>
<dbReference type="InterPro" id="IPR013785">
    <property type="entry name" value="Aldolase_TIM"/>
</dbReference>
<dbReference type="GO" id="GO:0004557">
    <property type="term" value="F:alpha-galactosidase activity"/>
    <property type="evidence" value="ECO:0007669"/>
    <property type="project" value="UniProtKB-EC"/>
</dbReference>
<proteinExistence type="inferred from homology"/>
<evidence type="ECO:0000313" key="16">
    <source>
        <dbReference type="Proteomes" id="UP000800235"/>
    </source>
</evidence>
<dbReference type="InterPro" id="IPR041233">
    <property type="entry name" value="Melibiase_C"/>
</dbReference>
<evidence type="ECO:0000256" key="12">
    <source>
        <dbReference type="RuleBase" id="RU361168"/>
    </source>
</evidence>
<dbReference type="PRINTS" id="PR00740">
    <property type="entry name" value="GLHYDRLASE27"/>
</dbReference>
<evidence type="ECO:0000259" key="14">
    <source>
        <dbReference type="Pfam" id="PF17801"/>
    </source>
</evidence>
<keyword evidence="6" id="KW-0964">Secreted</keyword>
<comment type="caution">
    <text evidence="15">The sequence shown here is derived from an EMBL/GenBank/DDBJ whole genome shotgun (WGS) entry which is preliminary data.</text>
</comment>
<dbReference type="PRINTS" id="PR00748">
    <property type="entry name" value="MELIBIASE"/>
</dbReference>